<gene>
    <name evidence="3" type="primary">CR388051.1</name>
</gene>
<dbReference type="GO" id="GO:0016020">
    <property type="term" value="C:membrane"/>
    <property type="evidence" value="ECO:0007669"/>
    <property type="project" value="UniProtKB-SubCell"/>
</dbReference>
<dbReference type="CDD" id="cd11304">
    <property type="entry name" value="Cadherin_repeat"/>
    <property type="match status" value="1"/>
</dbReference>
<accession>A0A1A8J6U2</accession>
<evidence type="ECO:0000256" key="2">
    <source>
        <dbReference type="ARBA" id="ARBA00023136"/>
    </source>
</evidence>
<dbReference type="EMBL" id="HAED01017958">
    <property type="protein sequence ID" value="SBR04403.1"/>
    <property type="molecule type" value="Transcribed_RNA"/>
</dbReference>
<dbReference type="SUPFAM" id="SSF49313">
    <property type="entry name" value="Cadherin-like"/>
    <property type="match status" value="1"/>
</dbReference>
<protein>
    <recommendedName>
        <fullName evidence="4">Cadherin domain-containing protein</fullName>
    </recommendedName>
</protein>
<reference evidence="3" key="2">
    <citation type="submission" date="2016-06" db="EMBL/GenBank/DDBJ databases">
        <title>The genome of a short-lived fish provides insights into sex chromosome evolution and the genetic control of aging.</title>
        <authorList>
            <person name="Reichwald K."/>
            <person name="Felder M."/>
            <person name="Petzold A."/>
            <person name="Koch P."/>
            <person name="Groth M."/>
            <person name="Platzer M."/>
        </authorList>
    </citation>
    <scope>NUCLEOTIDE SEQUENCE</scope>
    <source>
        <tissue evidence="3">Brain</tissue>
    </source>
</reference>
<organism evidence="3">
    <name type="scientific">Nothobranchius kuhntae</name>
    <name type="common">Beira killifish</name>
    <dbReference type="NCBI Taxonomy" id="321403"/>
    <lineage>
        <taxon>Eukaryota</taxon>
        <taxon>Metazoa</taxon>
        <taxon>Chordata</taxon>
        <taxon>Craniata</taxon>
        <taxon>Vertebrata</taxon>
        <taxon>Euteleostomi</taxon>
        <taxon>Actinopterygii</taxon>
        <taxon>Neopterygii</taxon>
        <taxon>Teleostei</taxon>
        <taxon>Neoteleostei</taxon>
        <taxon>Acanthomorphata</taxon>
        <taxon>Ovalentaria</taxon>
        <taxon>Atherinomorphae</taxon>
        <taxon>Cyprinodontiformes</taxon>
        <taxon>Nothobranchiidae</taxon>
        <taxon>Nothobranchius</taxon>
    </lineage>
</organism>
<feature type="non-terminal residue" evidence="3">
    <location>
        <position position="1"/>
    </location>
</feature>
<keyword evidence="2" id="KW-0472">Membrane</keyword>
<evidence type="ECO:0000313" key="3">
    <source>
        <dbReference type="EMBL" id="SBR04403.1"/>
    </source>
</evidence>
<dbReference type="InterPro" id="IPR015919">
    <property type="entry name" value="Cadherin-like_sf"/>
</dbReference>
<reference evidence="3" key="1">
    <citation type="submission" date="2016-05" db="EMBL/GenBank/DDBJ databases">
        <authorList>
            <person name="Lavstsen T."/>
            <person name="Jespersen J.S."/>
        </authorList>
    </citation>
    <scope>NUCLEOTIDE SEQUENCE</scope>
    <source>
        <tissue evidence="3">Brain</tissue>
    </source>
</reference>
<evidence type="ECO:0008006" key="4">
    <source>
        <dbReference type="Google" id="ProtNLM"/>
    </source>
</evidence>
<dbReference type="Gene3D" id="2.60.40.60">
    <property type="entry name" value="Cadherins"/>
    <property type="match status" value="1"/>
</dbReference>
<comment type="subcellular location">
    <subcellularLocation>
        <location evidence="1">Membrane</location>
    </subcellularLocation>
</comment>
<evidence type="ECO:0000256" key="1">
    <source>
        <dbReference type="ARBA" id="ARBA00004370"/>
    </source>
</evidence>
<feature type="non-terminal residue" evidence="3">
    <location>
        <position position="93"/>
    </location>
</feature>
<proteinExistence type="predicted"/>
<sequence>TLQAKDKGIPQKMSAAKVVHIMFPKQQTIESNFDHLLYEVSLSEISPPGTVVGAFKIRPEPDDAEYILIPSTDSNFFKINTLTGVISTTRWFT</sequence>
<dbReference type="AlphaFoldDB" id="A0A1A8J6U2"/>
<dbReference type="GO" id="GO:0005509">
    <property type="term" value="F:calcium ion binding"/>
    <property type="evidence" value="ECO:0007669"/>
    <property type="project" value="InterPro"/>
</dbReference>
<name>A0A1A8J6U2_NOTKU</name>